<dbReference type="InterPro" id="IPR004344">
    <property type="entry name" value="TTL/TTLL_fam"/>
</dbReference>
<keyword evidence="3" id="KW-0067">ATP-binding</keyword>
<dbReference type="Pfam" id="PF03133">
    <property type="entry name" value="TTL"/>
    <property type="match status" value="1"/>
</dbReference>
<dbReference type="EMBL" id="JANEYF010002419">
    <property type="protein sequence ID" value="KAJ8946805.1"/>
    <property type="molecule type" value="Genomic_DNA"/>
</dbReference>
<dbReference type="GO" id="GO:0070740">
    <property type="term" value="F:tubulin-glutamic acid ligase activity"/>
    <property type="evidence" value="ECO:0007669"/>
    <property type="project" value="TreeGrafter"/>
</dbReference>
<evidence type="ECO:0008006" key="6">
    <source>
        <dbReference type="Google" id="ProtNLM"/>
    </source>
</evidence>
<accession>A0AAV8Y931</accession>
<reference evidence="4" key="1">
    <citation type="journal article" date="2023" name="Insect Mol. Biol.">
        <title>Genome sequencing provides insights into the evolution of gene families encoding plant cell wall-degrading enzymes in longhorned beetles.</title>
        <authorList>
            <person name="Shin N.R."/>
            <person name="Okamura Y."/>
            <person name="Kirsch R."/>
            <person name="Pauchet Y."/>
        </authorList>
    </citation>
    <scope>NUCLEOTIDE SEQUENCE</scope>
    <source>
        <strain evidence="4">RBIC_L_NR</strain>
    </source>
</reference>
<evidence type="ECO:0000256" key="1">
    <source>
        <dbReference type="ARBA" id="ARBA00022598"/>
    </source>
</evidence>
<dbReference type="AlphaFoldDB" id="A0AAV8Y931"/>
<keyword evidence="5" id="KW-1185">Reference proteome</keyword>
<name>A0AAV8Y931_9CUCU</name>
<protein>
    <recommendedName>
        <fullName evidence="6">Ycf15</fullName>
    </recommendedName>
</protein>
<proteinExistence type="predicted"/>
<dbReference type="GO" id="GO:0000226">
    <property type="term" value="P:microtubule cytoskeleton organization"/>
    <property type="evidence" value="ECO:0007669"/>
    <property type="project" value="TreeGrafter"/>
</dbReference>
<evidence type="ECO:0000256" key="2">
    <source>
        <dbReference type="ARBA" id="ARBA00022741"/>
    </source>
</evidence>
<dbReference type="GO" id="GO:0015631">
    <property type="term" value="F:tubulin binding"/>
    <property type="evidence" value="ECO:0007669"/>
    <property type="project" value="TreeGrafter"/>
</dbReference>
<evidence type="ECO:0000313" key="4">
    <source>
        <dbReference type="EMBL" id="KAJ8946805.1"/>
    </source>
</evidence>
<dbReference type="Proteomes" id="UP001162156">
    <property type="component" value="Unassembled WGS sequence"/>
</dbReference>
<evidence type="ECO:0000313" key="5">
    <source>
        <dbReference type="Proteomes" id="UP001162156"/>
    </source>
</evidence>
<dbReference type="GO" id="GO:0036064">
    <property type="term" value="C:ciliary basal body"/>
    <property type="evidence" value="ECO:0007669"/>
    <property type="project" value="TreeGrafter"/>
</dbReference>
<sequence length="63" mass="7587">MFCEETGSESNEWLGTWGKHMKSPLFKTLKETQKLNHFPGTFQLGRKDRLWRNFQKNDQQIWA</sequence>
<dbReference type="PANTHER" id="PTHR12241:SF162">
    <property type="entry name" value="TUBULIN MONOGLUTAMYLASE TTLL4"/>
    <property type="match status" value="1"/>
</dbReference>
<dbReference type="GO" id="GO:0005524">
    <property type="term" value="F:ATP binding"/>
    <property type="evidence" value="ECO:0007669"/>
    <property type="project" value="UniProtKB-KW"/>
</dbReference>
<keyword evidence="1" id="KW-0436">Ligase</keyword>
<comment type="caution">
    <text evidence="4">The sequence shown here is derived from an EMBL/GenBank/DDBJ whole genome shotgun (WGS) entry which is preliminary data.</text>
</comment>
<dbReference type="PANTHER" id="PTHR12241">
    <property type="entry name" value="TUBULIN POLYGLUTAMYLASE"/>
    <property type="match status" value="1"/>
</dbReference>
<evidence type="ECO:0000256" key="3">
    <source>
        <dbReference type="ARBA" id="ARBA00022840"/>
    </source>
</evidence>
<keyword evidence="2" id="KW-0547">Nucleotide-binding</keyword>
<gene>
    <name evidence="4" type="ORF">NQ314_008789</name>
</gene>
<organism evidence="4 5">
    <name type="scientific">Rhamnusium bicolor</name>
    <dbReference type="NCBI Taxonomy" id="1586634"/>
    <lineage>
        <taxon>Eukaryota</taxon>
        <taxon>Metazoa</taxon>
        <taxon>Ecdysozoa</taxon>
        <taxon>Arthropoda</taxon>
        <taxon>Hexapoda</taxon>
        <taxon>Insecta</taxon>
        <taxon>Pterygota</taxon>
        <taxon>Neoptera</taxon>
        <taxon>Endopterygota</taxon>
        <taxon>Coleoptera</taxon>
        <taxon>Polyphaga</taxon>
        <taxon>Cucujiformia</taxon>
        <taxon>Chrysomeloidea</taxon>
        <taxon>Cerambycidae</taxon>
        <taxon>Lepturinae</taxon>
        <taxon>Rhagiini</taxon>
        <taxon>Rhamnusium</taxon>
    </lineage>
</organism>